<evidence type="ECO:0000256" key="1">
    <source>
        <dbReference type="SAM" id="MobiDB-lite"/>
    </source>
</evidence>
<accession>A0A2N7WZY2</accession>
<feature type="region of interest" description="Disordered" evidence="1">
    <location>
        <begin position="39"/>
        <end position="59"/>
    </location>
</feature>
<gene>
    <name evidence="2" type="ORF">C0Z20_20115</name>
</gene>
<evidence type="ECO:0000313" key="2">
    <source>
        <dbReference type="EMBL" id="PMS35053.1"/>
    </source>
</evidence>
<feature type="compositionally biased region" description="Polar residues" evidence="1">
    <location>
        <begin position="44"/>
        <end position="59"/>
    </location>
</feature>
<organism evidence="2 3">
    <name type="scientific">Trinickia symbiotica</name>
    <dbReference type="NCBI Taxonomy" id="863227"/>
    <lineage>
        <taxon>Bacteria</taxon>
        <taxon>Pseudomonadati</taxon>
        <taxon>Pseudomonadota</taxon>
        <taxon>Betaproteobacteria</taxon>
        <taxon>Burkholderiales</taxon>
        <taxon>Burkholderiaceae</taxon>
        <taxon>Trinickia</taxon>
    </lineage>
</organism>
<keyword evidence="3" id="KW-1185">Reference proteome</keyword>
<dbReference type="EMBL" id="PNYC01000013">
    <property type="protein sequence ID" value="PMS35053.1"/>
    <property type="molecule type" value="Genomic_DNA"/>
</dbReference>
<reference evidence="2 3" key="1">
    <citation type="submission" date="2018-01" db="EMBL/GenBank/DDBJ databases">
        <title>Whole genome analyses suggest that Burkholderia sensu lato contains two further novel genera in the rhizoxinica-symbiotica group Mycetohabitans gen. nov., and Trinickia gen. nov.: implications for the evolution of diazotrophy and nodulation in the Burkholderiaceae.</title>
        <authorList>
            <person name="Estrada-de los Santos P."/>
            <person name="Palmer M."/>
            <person name="Chavez-Ramirez B."/>
            <person name="Beukes C."/>
            <person name="Steenkamp E.T."/>
            <person name="Hirsch A.M."/>
            <person name="Manyaka P."/>
            <person name="Maluk M."/>
            <person name="Lafos M."/>
            <person name="Crook M."/>
            <person name="Gross E."/>
            <person name="Simon M.F."/>
            <person name="Bueno dos Reis Junior F."/>
            <person name="Poole P.S."/>
            <person name="Venter S.N."/>
            <person name="James E.K."/>
        </authorList>
    </citation>
    <scope>NUCLEOTIDE SEQUENCE [LARGE SCALE GENOMIC DNA]</scope>
    <source>
        <strain evidence="2 3">JPY 581</strain>
    </source>
</reference>
<dbReference type="AlphaFoldDB" id="A0A2N7WZY2"/>
<dbReference type="Proteomes" id="UP000235777">
    <property type="component" value="Unassembled WGS sequence"/>
</dbReference>
<evidence type="ECO:0000313" key="3">
    <source>
        <dbReference type="Proteomes" id="UP000235777"/>
    </source>
</evidence>
<name>A0A2N7WZY2_9BURK</name>
<sequence>MKIVGYCALWAVALALLIAMCAILRDSIIRHDISVRGQAPDSGIRSTMTAAAPSISTKQ</sequence>
<proteinExistence type="predicted"/>
<protein>
    <submittedName>
        <fullName evidence="2">Uncharacterized protein</fullName>
    </submittedName>
</protein>
<comment type="caution">
    <text evidence="2">The sequence shown here is derived from an EMBL/GenBank/DDBJ whole genome shotgun (WGS) entry which is preliminary data.</text>
</comment>